<dbReference type="KEGG" id="sge:DWG14_00195"/>
<dbReference type="SUPFAM" id="SSF51905">
    <property type="entry name" value="FAD/NAD(P)-binding domain"/>
    <property type="match status" value="1"/>
</dbReference>
<reference evidence="2 3" key="1">
    <citation type="submission" date="2018-09" db="EMBL/GenBank/DDBJ databases">
        <title>Production of Trimethoprim by Streptomyces sp. 3E-1.</title>
        <authorList>
            <person name="Kang H.J."/>
            <person name="Kim S.B."/>
        </authorList>
    </citation>
    <scope>NUCLEOTIDE SEQUENCE [LARGE SCALE GENOMIC DNA]</scope>
    <source>
        <strain evidence="2 3">3E-1</strain>
    </source>
</reference>
<dbReference type="Pfam" id="PF01494">
    <property type="entry name" value="FAD_binding_3"/>
    <property type="match status" value="1"/>
</dbReference>
<proteinExistence type="predicted"/>
<name>A0AAI8KUH3_9ACTN</name>
<dbReference type="InterPro" id="IPR036188">
    <property type="entry name" value="FAD/NAD-bd_sf"/>
</dbReference>
<dbReference type="EC" id="1.14.13.33" evidence="2"/>
<dbReference type="GO" id="GO:0018671">
    <property type="term" value="F:4-hydroxybenzoate 3-monooxygenase [NAD(P)H] activity"/>
    <property type="evidence" value="ECO:0007669"/>
    <property type="project" value="UniProtKB-EC"/>
</dbReference>
<feature type="domain" description="FAD-binding" evidence="1">
    <location>
        <begin position="1"/>
        <end position="43"/>
    </location>
</feature>
<protein>
    <submittedName>
        <fullName evidence="2">4-hydroxybenzoate 3-monooxygenase (NAD(P)H)</fullName>
        <ecNumber evidence="2">1.14.13.33</ecNumber>
    </submittedName>
</protein>
<evidence type="ECO:0000313" key="2">
    <source>
        <dbReference type="EMBL" id="AYC35987.1"/>
    </source>
</evidence>
<dbReference type="AlphaFoldDB" id="A0AAI8KUH3"/>
<keyword evidence="2" id="KW-0560">Oxidoreductase</keyword>
<evidence type="ECO:0000259" key="1">
    <source>
        <dbReference type="Pfam" id="PF01494"/>
    </source>
</evidence>
<dbReference type="GO" id="GO:0071949">
    <property type="term" value="F:FAD binding"/>
    <property type="evidence" value="ECO:0007669"/>
    <property type="project" value="InterPro"/>
</dbReference>
<gene>
    <name evidence="2" type="primary">praI_1</name>
    <name evidence="2" type="ORF">DWG14_00195</name>
</gene>
<dbReference type="EMBL" id="CP032427">
    <property type="protein sequence ID" value="AYC35987.1"/>
    <property type="molecule type" value="Genomic_DNA"/>
</dbReference>
<dbReference type="InterPro" id="IPR002938">
    <property type="entry name" value="FAD-bd"/>
</dbReference>
<organism evidence="2 3">
    <name type="scientific">Streptomyces griseorubiginosus</name>
    <dbReference type="NCBI Taxonomy" id="67304"/>
    <lineage>
        <taxon>Bacteria</taxon>
        <taxon>Bacillati</taxon>
        <taxon>Actinomycetota</taxon>
        <taxon>Actinomycetes</taxon>
        <taxon>Kitasatosporales</taxon>
        <taxon>Streptomycetaceae</taxon>
        <taxon>Streptomyces</taxon>
    </lineage>
</organism>
<dbReference type="Gene3D" id="3.50.50.60">
    <property type="entry name" value="FAD/NAD(P)-binding domain"/>
    <property type="match status" value="1"/>
</dbReference>
<dbReference type="Proteomes" id="UP000265765">
    <property type="component" value="Chromosome"/>
</dbReference>
<accession>A0AAI8KUH3</accession>
<evidence type="ECO:0000313" key="3">
    <source>
        <dbReference type="Proteomes" id="UP000265765"/>
    </source>
</evidence>
<sequence>MRYGNLVLAGHARHTARLTGAKGLNLALADVRILSMHVQSHLQHGVVPRTSTSIVRCGGWGSTALLVLGDHDAAPSA</sequence>